<dbReference type="PaxDb" id="35128-Thaps11738"/>
<dbReference type="HOGENOM" id="CLU_1597812_0_0_1"/>
<reference evidence="2 3" key="2">
    <citation type="journal article" date="2008" name="Nature">
        <title>The Phaeodactylum genome reveals the evolutionary history of diatom genomes.</title>
        <authorList>
            <person name="Bowler C."/>
            <person name="Allen A.E."/>
            <person name="Badger J.H."/>
            <person name="Grimwood J."/>
            <person name="Jabbari K."/>
            <person name="Kuo A."/>
            <person name="Maheswari U."/>
            <person name="Martens C."/>
            <person name="Maumus F."/>
            <person name="Otillar R.P."/>
            <person name="Rayko E."/>
            <person name="Salamov A."/>
            <person name="Vandepoele K."/>
            <person name="Beszteri B."/>
            <person name="Gruber A."/>
            <person name="Heijde M."/>
            <person name="Katinka M."/>
            <person name="Mock T."/>
            <person name="Valentin K."/>
            <person name="Verret F."/>
            <person name="Berges J.A."/>
            <person name="Brownlee C."/>
            <person name="Cadoret J.P."/>
            <person name="Chiovitti A."/>
            <person name="Choi C.J."/>
            <person name="Coesel S."/>
            <person name="De Martino A."/>
            <person name="Detter J.C."/>
            <person name="Durkin C."/>
            <person name="Falciatore A."/>
            <person name="Fournet J."/>
            <person name="Haruta M."/>
            <person name="Huysman M.J."/>
            <person name="Jenkins B.D."/>
            <person name="Jiroutova K."/>
            <person name="Jorgensen R.E."/>
            <person name="Joubert Y."/>
            <person name="Kaplan A."/>
            <person name="Kroger N."/>
            <person name="Kroth P.G."/>
            <person name="La Roche J."/>
            <person name="Lindquist E."/>
            <person name="Lommer M."/>
            <person name="Martin-Jezequel V."/>
            <person name="Lopez P.J."/>
            <person name="Lucas S."/>
            <person name="Mangogna M."/>
            <person name="McGinnis K."/>
            <person name="Medlin L.K."/>
            <person name="Montsant A."/>
            <person name="Oudot-Le Secq M.P."/>
            <person name="Napoli C."/>
            <person name="Obornik M."/>
            <person name="Parker M.S."/>
            <person name="Petit J.L."/>
            <person name="Porcel B.M."/>
            <person name="Poulsen N."/>
            <person name="Robison M."/>
            <person name="Rychlewski L."/>
            <person name="Rynearson T.A."/>
            <person name="Schmutz J."/>
            <person name="Shapiro H."/>
            <person name="Siaut M."/>
            <person name="Stanley M."/>
            <person name="Sussman M.R."/>
            <person name="Taylor A.R."/>
            <person name="Vardi A."/>
            <person name="von Dassow P."/>
            <person name="Vyverman W."/>
            <person name="Willis A."/>
            <person name="Wyrwicz L.S."/>
            <person name="Rokhsar D.S."/>
            <person name="Weissenbach J."/>
            <person name="Armbrust E.V."/>
            <person name="Green B.R."/>
            <person name="Van de Peer Y."/>
            <person name="Grigoriev I.V."/>
        </authorList>
    </citation>
    <scope>NUCLEOTIDE SEQUENCE [LARGE SCALE GENOMIC DNA]</scope>
    <source>
        <strain evidence="2 3">CCMP1335</strain>
    </source>
</reference>
<name>B8CFE8_THAPS</name>
<keyword evidence="1" id="KW-0732">Signal</keyword>
<keyword evidence="3" id="KW-1185">Reference proteome</keyword>
<proteinExistence type="predicted"/>
<dbReference type="EMBL" id="CM000653">
    <property type="protein sequence ID" value="EED87616.1"/>
    <property type="molecule type" value="Genomic_DNA"/>
</dbReference>
<protein>
    <submittedName>
        <fullName evidence="2">Uncharacterized protein</fullName>
    </submittedName>
</protein>
<organism evidence="2 3">
    <name type="scientific">Thalassiosira pseudonana</name>
    <name type="common">Marine diatom</name>
    <name type="synonym">Cyclotella nana</name>
    <dbReference type="NCBI Taxonomy" id="35128"/>
    <lineage>
        <taxon>Eukaryota</taxon>
        <taxon>Sar</taxon>
        <taxon>Stramenopiles</taxon>
        <taxon>Ochrophyta</taxon>
        <taxon>Bacillariophyta</taxon>
        <taxon>Coscinodiscophyceae</taxon>
        <taxon>Thalassiosirophycidae</taxon>
        <taxon>Thalassiosirales</taxon>
        <taxon>Thalassiosiraceae</taxon>
        <taxon>Thalassiosira</taxon>
    </lineage>
</organism>
<dbReference type="GeneID" id="7443698"/>
<evidence type="ECO:0000256" key="1">
    <source>
        <dbReference type="SAM" id="SignalP"/>
    </source>
</evidence>
<dbReference type="Proteomes" id="UP000001449">
    <property type="component" value="Chromosome 22"/>
</dbReference>
<accession>B8CFE8</accession>
<feature type="chain" id="PRO_5002869848" evidence="1">
    <location>
        <begin position="17"/>
        <end position="167"/>
    </location>
</feature>
<dbReference type="RefSeq" id="XP_002294836.1">
    <property type="nucleotide sequence ID" value="XM_002294800.1"/>
</dbReference>
<dbReference type="eggNOG" id="ENOG502T183">
    <property type="taxonomic scope" value="Eukaryota"/>
</dbReference>
<dbReference type="KEGG" id="tps:THAPSDRAFT_11738"/>
<evidence type="ECO:0000313" key="2">
    <source>
        <dbReference type="EMBL" id="EED87616.1"/>
    </source>
</evidence>
<dbReference type="AlphaFoldDB" id="B8CFE8"/>
<reference evidence="2 3" key="1">
    <citation type="journal article" date="2004" name="Science">
        <title>The genome of the diatom Thalassiosira pseudonana: ecology, evolution, and metabolism.</title>
        <authorList>
            <person name="Armbrust E.V."/>
            <person name="Berges J.A."/>
            <person name="Bowler C."/>
            <person name="Green B.R."/>
            <person name="Martinez D."/>
            <person name="Putnam N.H."/>
            <person name="Zhou S."/>
            <person name="Allen A.E."/>
            <person name="Apt K.E."/>
            <person name="Bechner M."/>
            <person name="Brzezinski M.A."/>
            <person name="Chaal B.K."/>
            <person name="Chiovitti A."/>
            <person name="Davis A.K."/>
            <person name="Demarest M.S."/>
            <person name="Detter J.C."/>
            <person name="Glavina T."/>
            <person name="Goodstein D."/>
            <person name="Hadi M.Z."/>
            <person name="Hellsten U."/>
            <person name="Hildebrand M."/>
            <person name="Jenkins B.D."/>
            <person name="Jurka J."/>
            <person name="Kapitonov V.V."/>
            <person name="Kroger N."/>
            <person name="Lau W.W."/>
            <person name="Lane T.W."/>
            <person name="Larimer F.W."/>
            <person name="Lippmeier J.C."/>
            <person name="Lucas S."/>
            <person name="Medina M."/>
            <person name="Montsant A."/>
            <person name="Obornik M."/>
            <person name="Parker M.S."/>
            <person name="Palenik B."/>
            <person name="Pazour G.J."/>
            <person name="Richardson P.M."/>
            <person name="Rynearson T.A."/>
            <person name="Saito M.A."/>
            <person name="Schwartz D.C."/>
            <person name="Thamatrakoln K."/>
            <person name="Valentin K."/>
            <person name="Vardi A."/>
            <person name="Wilkerson F.P."/>
            <person name="Rokhsar D.S."/>
        </authorList>
    </citation>
    <scope>NUCLEOTIDE SEQUENCE [LARGE SCALE GENOMIC DNA]</scope>
    <source>
        <strain evidence="2 3">CCMP1335</strain>
    </source>
</reference>
<feature type="signal peptide" evidence="1">
    <location>
        <begin position="1"/>
        <end position="16"/>
    </location>
</feature>
<evidence type="ECO:0000313" key="3">
    <source>
        <dbReference type="Proteomes" id="UP000001449"/>
    </source>
</evidence>
<gene>
    <name evidence="2" type="ORF">THAPSDRAFT_11738</name>
</gene>
<sequence>MRAITIFAILIPTIDAFVPTHRSASAPKFLRLRMASSDEILGDTTTTKDIEHAKYCTDHFGECSLEEMERLRSALHQERISHLAAHQTGLNNPHGLPSDLEHTLLEKDLTFQMNLIQEQLAVNEMNPYSATMKMPVPVLDGTLDEESSEAVMICLAIAGLALLPQLF</sequence>
<dbReference type="InParanoid" id="B8CFE8"/>